<evidence type="ECO:0000313" key="13">
    <source>
        <dbReference type="EMBL" id="WOL07822.1"/>
    </source>
</evidence>
<evidence type="ECO:0000256" key="12">
    <source>
        <dbReference type="SAM" id="Phobius"/>
    </source>
</evidence>
<feature type="transmembrane region" description="Helical" evidence="12">
    <location>
        <begin position="78"/>
        <end position="99"/>
    </location>
</feature>
<reference evidence="13 14" key="1">
    <citation type="submission" date="2023-10" db="EMBL/GenBank/DDBJ databases">
        <title>Chromosome-scale genome assembly provides insights into flower coloration mechanisms of Canna indica.</title>
        <authorList>
            <person name="Li C."/>
        </authorList>
    </citation>
    <scope>NUCLEOTIDE SEQUENCE [LARGE SCALE GENOMIC DNA]</scope>
    <source>
        <tissue evidence="13">Flower</tissue>
    </source>
</reference>
<comment type="function">
    <text evidence="10">Mediates both low-affinity uptake and efflux of sugar across the plasma membrane.</text>
</comment>
<dbReference type="InterPro" id="IPR047664">
    <property type="entry name" value="SWEET"/>
</dbReference>
<feature type="transmembrane region" description="Helical" evidence="12">
    <location>
        <begin position="111"/>
        <end position="133"/>
    </location>
</feature>
<keyword evidence="7" id="KW-0677">Repeat</keyword>
<proteinExistence type="inferred from homology"/>
<dbReference type="GO" id="GO:0051119">
    <property type="term" value="F:sugar transmembrane transporter activity"/>
    <property type="evidence" value="ECO:0007669"/>
    <property type="project" value="InterPro"/>
</dbReference>
<keyword evidence="14" id="KW-1185">Reference proteome</keyword>
<name>A0AAQ3KGQ7_9LILI</name>
<dbReference type="Pfam" id="PF03083">
    <property type="entry name" value="MtN3_slv"/>
    <property type="match status" value="1"/>
</dbReference>
<evidence type="ECO:0000256" key="6">
    <source>
        <dbReference type="ARBA" id="ARBA00022692"/>
    </source>
</evidence>
<organism evidence="13 14">
    <name type="scientific">Canna indica</name>
    <name type="common">Indian-shot</name>
    <dbReference type="NCBI Taxonomy" id="4628"/>
    <lineage>
        <taxon>Eukaryota</taxon>
        <taxon>Viridiplantae</taxon>
        <taxon>Streptophyta</taxon>
        <taxon>Embryophyta</taxon>
        <taxon>Tracheophyta</taxon>
        <taxon>Spermatophyta</taxon>
        <taxon>Magnoliopsida</taxon>
        <taxon>Liliopsida</taxon>
        <taxon>Zingiberales</taxon>
        <taxon>Cannaceae</taxon>
        <taxon>Canna</taxon>
    </lineage>
</organism>
<dbReference type="PANTHER" id="PTHR10791">
    <property type="entry name" value="RAG1-ACTIVATING PROTEIN 1"/>
    <property type="match status" value="1"/>
</dbReference>
<protein>
    <submittedName>
        <fullName evidence="13">Uncharacterized protein</fullName>
    </submittedName>
</protein>
<evidence type="ECO:0000256" key="3">
    <source>
        <dbReference type="ARBA" id="ARBA00022448"/>
    </source>
</evidence>
<evidence type="ECO:0000256" key="5">
    <source>
        <dbReference type="ARBA" id="ARBA00022597"/>
    </source>
</evidence>
<sequence length="172" mass="19286">MLYTFYSLPTVHPDSLLVITINGIGLTLETFYLTIFILYSTRECRLKVFEILFVVVVVVVVVVIIAVLLTAHTYKKRSLIVGILCIIFGMCMYVAPLSVMKLMIQTKSVKYMPFTLSMVSILNSVCWMTYSVLPFDINILVRPGSLVSSTHLTWRGNKTLPRATKSGASLLP</sequence>
<dbReference type="EMBL" id="CP136894">
    <property type="protein sequence ID" value="WOL07822.1"/>
    <property type="molecule type" value="Genomic_DNA"/>
</dbReference>
<feature type="transmembrane region" description="Helical" evidence="12">
    <location>
        <begin position="16"/>
        <end position="39"/>
    </location>
</feature>
<gene>
    <name evidence="13" type="ORF">Cni_G16571</name>
</gene>
<evidence type="ECO:0000256" key="7">
    <source>
        <dbReference type="ARBA" id="ARBA00022737"/>
    </source>
</evidence>
<dbReference type="AlphaFoldDB" id="A0AAQ3KGQ7"/>
<accession>A0AAQ3KGQ7</accession>
<evidence type="ECO:0000256" key="10">
    <source>
        <dbReference type="ARBA" id="ARBA00037238"/>
    </source>
</evidence>
<keyword evidence="5" id="KW-0762">Sugar transport</keyword>
<dbReference type="Gene3D" id="1.20.1280.290">
    <property type="match status" value="1"/>
</dbReference>
<dbReference type="InterPro" id="IPR004316">
    <property type="entry name" value="SWEET_rpt"/>
</dbReference>
<dbReference type="Proteomes" id="UP001327560">
    <property type="component" value="Chromosome 5"/>
</dbReference>
<evidence type="ECO:0000256" key="2">
    <source>
        <dbReference type="ARBA" id="ARBA00007809"/>
    </source>
</evidence>
<comment type="similarity">
    <text evidence="2">Belongs to the SWEET sugar transporter family.</text>
</comment>
<evidence type="ECO:0000256" key="9">
    <source>
        <dbReference type="ARBA" id="ARBA00023136"/>
    </source>
</evidence>
<dbReference type="GO" id="GO:0005886">
    <property type="term" value="C:plasma membrane"/>
    <property type="evidence" value="ECO:0007669"/>
    <property type="project" value="UniProtKB-SubCell"/>
</dbReference>
<evidence type="ECO:0000256" key="8">
    <source>
        <dbReference type="ARBA" id="ARBA00022989"/>
    </source>
</evidence>
<keyword evidence="8 12" id="KW-1133">Transmembrane helix</keyword>
<feature type="transmembrane region" description="Helical" evidence="12">
    <location>
        <begin position="51"/>
        <end position="72"/>
    </location>
</feature>
<keyword evidence="3" id="KW-0813">Transport</keyword>
<comment type="subcellular location">
    <subcellularLocation>
        <location evidence="1">Cell membrane</location>
        <topology evidence="1">Multi-pass membrane protein</topology>
    </subcellularLocation>
</comment>
<evidence type="ECO:0000256" key="4">
    <source>
        <dbReference type="ARBA" id="ARBA00022475"/>
    </source>
</evidence>
<evidence type="ECO:0000256" key="1">
    <source>
        <dbReference type="ARBA" id="ARBA00004651"/>
    </source>
</evidence>
<evidence type="ECO:0000256" key="11">
    <source>
        <dbReference type="ARBA" id="ARBA00038715"/>
    </source>
</evidence>
<keyword evidence="4" id="KW-1003">Cell membrane</keyword>
<keyword evidence="6 12" id="KW-0812">Transmembrane</keyword>
<keyword evidence="9 12" id="KW-0472">Membrane</keyword>
<evidence type="ECO:0000313" key="14">
    <source>
        <dbReference type="Proteomes" id="UP001327560"/>
    </source>
</evidence>
<dbReference type="PANTHER" id="PTHR10791:SF30">
    <property type="entry name" value="SUGAR TRANSPORTER SWEET1"/>
    <property type="match status" value="1"/>
</dbReference>
<comment type="subunit">
    <text evidence="11">Forms homooligomers and/or heterooligomers.</text>
</comment>